<name>A0A9N7UJF0_PLEPL</name>
<accession>A0A9N7UJF0</accession>
<evidence type="ECO:0000313" key="2">
    <source>
        <dbReference type="Proteomes" id="UP001153269"/>
    </source>
</evidence>
<proteinExistence type="predicted"/>
<organism evidence="1 2">
    <name type="scientific">Pleuronectes platessa</name>
    <name type="common">European plaice</name>
    <dbReference type="NCBI Taxonomy" id="8262"/>
    <lineage>
        <taxon>Eukaryota</taxon>
        <taxon>Metazoa</taxon>
        <taxon>Chordata</taxon>
        <taxon>Craniata</taxon>
        <taxon>Vertebrata</taxon>
        <taxon>Euteleostomi</taxon>
        <taxon>Actinopterygii</taxon>
        <taxon>Neopterygii</taxon>
        <taxon>Teleostei</taxon>
        <taxon>Neoteleostei</taxon>
        <taxon>Acanthomorphata</taxon>
        <taxon>Carangaria</taxon>
        <taxon>Pleuronectiformes</taxon>
        <taxon>Pleuronectoidei</taxon>
        <taxon>Pleuronectidae</taxon>
        <taxon>Pleuronectes</taxon>
    </lineage>
</organism>
<comment type="caution">
    <text evidence="1">The sequence shown here is derived from an EMBL/GenBank/DDBJ whole genome shotgun (WGS) entry which is preliminary data.</text>
</comment>
<gene>
    <name evidence="1" type="ORF">PLEPLA_LOCUS20642</name>
</gene>
<keyword evidence="2" id="KW-1185">Reference proteome</keyword>
<sequence length="68" mass="7997">MRAEREAEPEMPRTWTEVTKEDAEYPSVADMSTSFGEMSLLLHLTLQPGIWFWLRLRELVCGHSKRMD</sequence>
<reference evidence="1" key="1">
    <citation type="submission" date="2020-03" db="EMBL/GenBank/DDBJ databases">
        <authorList>
            <person name="Weist P."/>
        </authorList>
    </citation>
    <scope>NUCLEOTIDE SEQUENCE</scope>
</reference>
<protein>
    <submittedName>
        <fullName evidence="1">Uncharacterized protein</fullName>
    </submittedName>
</protein>
<dbReference type="AlphaFoldDB" id="A0A9N7UJF0"/>
<dbReference type="Proteomes" id="UP001153269">
    <property type="component" value="Unassembled WGS sequence"/>
</dbReference>
<evidence type="ECO:0000313" key="1">
    <source>
        <dbReference type="EMBL" id="CAB1432560.1"/>
    </source>
</evidence>
<dbReference type="EMBL" id="CADEAL010001447">
    <property type="protein sequence ID" value="CAB1432560.1"/>
    <property type="molecule type" value="Genomic_DNA"/>
</dbReference>